<dbReference type="Proteomes" id="UP000789901">
    <property type="component" value="Unassembled WGS sequence"/>
</dbReference>
<evidence type="ECO:0000313" key="1">
    <source>
        <dbReference type="EMBL" id="CAG8853805.1"/>
    </source>
</evidence>
<protein>
    <submittedName>
        <fullName evidence="1">41383_t:CDS:1</fullName>
    </submittedName>
</protein>
<name>A0ABN7XFM4_GIGMA</name>
<reference evidence="1 2" key="1">
    <citation type="submission" date="2021-06" db="EMBL/GenBank/DDBJ databases">
        <authorList>
            <person name="Kallberg Y."/>
            <person name="Tangrot J."/>
            <person name="Rosling A."/>
        </authorList>
    </citation>
    <scope>NUCLEOTIDE SEQUENCE [LARGE SCALE GENOMIC DNA]</scope>
    <source>
        <strain evidence="1 2">120-4 pot B 10/14</strain>
    </source>
</reference>
<proteinExistence type="predicted"/>
<comment type="caution">
    <text evidence="1">The sequence shown here is derived from an EMBL/GenBank/DDBJ whole genome shotgun (WGS) entry which is preliminary data.</text>
</comment>
<dbReference type="EMBL" id="CAJVQB010129362">
    <property type="protein sequence ID" value="CAG8853805.1"/>
    <property type="molecule type" value="Genomic_DNA"/>
</dbReference>
<accession>A0ABN7XFM4</accession>
<sequence length="55" mass="6366">AALSVNEHLVSPLVETYINWIAKYTVPNLRTQNGDQLPKDQRCERAAVVTWWKEI</sequence>
<keyword evidence="2" id="KW-1185">Reference proteome</keyword>
<organism evidence="1 2">
    <name type="scientific">Gigaspora margarita</name>
    <dbReference type="NCBI Taxonomy" id="4874"/>
    <lineage>
        <taxon>Eukaryota</taxon>
        <taxon>Fungi</taxon>
        <taxon>Fungi incertae sedis</taxon>
        <taxon>Mucoromycota</taxon>
        <taxon>Glomeromycotina</taxon>
        <taxon>Glomeromycetes</taxon>
        <taxon>Diversisporales</taxon>
        <taxon>Gigasporaceae</taxon>
        <taxon>Gigaspora</taxon>
    </lineage>
</organism>
<gene>
    <name evidence="1" type="ORF">GMARGA_LOCUS42626</name>
</gene>
<feature type="non-terminal residue" evidence="1">
    <location>
        <position position="1"/>
    </location>
</feature>
<evidence type="ECO:0000313" key="2">
    <source>
        <dbReference type="Proteomes" id="UP000789901"/>
    </source>
</evidence>